<dbReference type="PANTHER" id="PTHR43433">
    <property type="entry name" value="HYDROLASE, ALPHA/BETA FOLD FAMILY PROTEIN"/>
    <property type="match status" value="1"/>
</dbReference>
<dbReference type="InterPro" id="IPR029058">
    <property type="entry name" value="AB_hydrolase_fold"/>
</dbReference>
<evidence type="ECO:0000313" key="3">
    <source>
        <dbReference type="EMBL" id="SDX10011.1"/>
    </source>
</evidence>
<dbReference type="Pfam" id="PF12697">
    <property type="entry name" value="Abhydrolase_6"/>
    <property type="match status" value="1"/>
</dbReference>
<reference evidence="4" key="1">
    <citation type="submission" date="2016-10" db="EMBL/GenBank/DDBJ databases">
        <authorList>
            <person name="Varghese N."/>
            <person name="Submissions S."/>
        </authorList>
    </citation>
    <scope>NUCLEOTIDE SEQUENCE [LARGE SCALE GENOMIC DNA]</scope>
    <source>
        <strain evidence="4">CGMCC 4.3530</strain>
    </source>
</reference>
<name>A0A1H2YY63_9PSEU</name>
<dbReference type="STRING" id="418495.SAMN05216215_1007206"/>
<keyword evidence="4" id="KW-1185">Reference proteome</keyword>
<feature type="region of interest" description="Disordered" evidence="1">
    <location>
        <begin position="268"/>
        <end position="293"/>
    </location>
</feature>
<keyword evidence="3" id="KW-0378">Hydrolase</keyword>
<evidence type="ECO:0000313" key="4">
    <source>
        <dbReference type="Proteomes" id="UP000199529"/>
    </source>
</evidence>
<dbReference type="InterPro" id="IPR050471">
    <property type="entry name" value="AB_hydrolase"/>
</dbReference>
<feature type="domain" description="AB hydrolase-1" evidence="2">
    <location>
        <begin position="58"/>
        <end position="248"/>
    </location>
</feature>
<dbReference type="Proteomes" id="UP000199529">
    <property type="component" value="Unassembled WGS sequence"/>
</dbReference>
<dbReference type="AlphaFoldDB" id="A0A1H2YY63"/>
<organism evidence="3 4">
    <name type="scientific">Saccharopolyspora shandongensis</name>
    <dbReference type="NCBI Taxonomy" id="418495"/>
    <lineage>
        <taxon>Bacteria</taxon>
        <taxon>Bacillati</taxon>
        <taxon>Actinomycetota</taxon>
        <taxon>Actinomycetes</taxon>
        <taxon>Pseudonocardiales</taxon>
        <taxon>Pseudonocardiaceae</taxon>
        <taxon>Saccharopolyspora</taxon>
    </lineage>
</organism>
<dbReference type="EMBL" id="FNOK01000007">
    <property type="protein sequence ID" value="SDX10011.1"/>
    <property type="molecule type" value="Genomic_DNA"/>
</dbReference>
<dbReference type="PANTHER" id="PTHR43433:SF3">
    <property type="entry name" value="NON-HEME CHLOROPEROXIDASE"/>
    <property type="match status" value="1"/>
</dbReference>
<dbReference type="GO" id="GO:0016787">
    <property type="term" value="F:hydrolase activity"/>
    <property type="evidence" value="ECO:0007669"/>
    <property type="project" value="UniProtKB-KW"/>
</dbReference>
<proteinExistence type="predicted"/>
<dbReference type="SUPFAM" id="SSF53474">
    <property type="entry name" value="alpha/beta-Hydrolases"/>
    <property type="match status" value="1"/>
</dbReference>
<accession>A0A1H2YY63</accession>
<evidence type="ECO:0000259" key="2">
    <source>
        <dbReference type="Pfam" id="PF12697"/>
    </source>
</evidence>
<dbReference type="Gene3D" id="3.40.50.1820">
    <property type="entry name" value="alpha/beta hydrolase"/>
    <property type="match status" value="1"/>
</dbReference>
<evidence type="ECO:0000256" key="1">
    <source>
        <dbReference type="SAM" id="MobiDB-lite"/>
    </source>
</evidence>
<protein>
    <submittedName>
        <fullName evidence="3">Alpha/beta hydrolase family protein</fullName>
    </submittedName>
</protein>
<gene>
    <name evidence="3" type="ORF">SAMN05216215_1007206</name>
</gene>
<dbReference type="InterPro" id="IPR000073">
    <property type="entry name" value="AB_hydrolase_1"/>
</dbReference>
<sequence length="293" mass="31472">MRWKNPGPTGGITFVNAGRPFVTGMCRVRHVTLTAADGTPLRGHLYPGPGLPADLGFVVGHGFTNHVRKPAVRRVLERLASHAPVLAVDFRGHGRSGGRTTVGPAEALDIAAAVERLRELGCRKVVTVGFSLGGSVVLRHAALSTPPDAVISVSSPARWWVRETPAMRRVHWLLEQPHGRWSARLLGVRLAPPWPDVPISPIEVASRIPVPLLVVHGDQDHYFPVADALALSEAGGGEFWLVPGMRHAESSTSAELVDRIAGWAADTVGPPDRGGRWTPKATASCPDEKRTVR</sequence>